<dbReference type="EMBL" id="VSSQ01006843">
    <property type="protein sequence ID" value="MPM34023.1"/>
    <property type="molecule type" value="Genomic_DNA"/>
</dbReference>
<dbReference type="InterPro" id="IPR001296">
    <property type="entry name" value="Glyco_trans_1"/>
</dbReference>
<reference evidence="2" key="1">
    <citation type="submission" date="2019-08" db="EMBL/GenBank/DDBJ databases">
        <authorList>
            <person name="Kucharzyk K."/>
            <person name="Murdoch R.W."/>
            <person name="Higgins S."/>
            <person name="Loffler F."/>
        </authorList>
    </citation>
    <scope>NUCLEOTIDE SEQUENCE</scope>
</reference>
<name>A0A644Z5L4_9ZZZZ</name>
<feature type="domain" description="Glycosyl transferase family 1" evidence="1">
    <location>
        <begin position="2"/>
        <end position="73"/>
    </location>
</feature>
<proteinExistence type="predicted"/>
<gene>
    <name evidence="2" type="ORF">SDC9_80604</name>
</gene>
<dbReference type="GO" id="GO:0016757">
    <property type="term" value="F:glycosyltransferase activity"/>
    <property type="evidence" value="ECO:0007669"/>
    <property type="project" value="InterPro"/>
</dbReference>
<protein>
    <recommendedName>
        <fullName evidence="1">Glycosyl transferase family 1 domain-containing protein</fullName>
    </recommendedName>
</protein>
<organism evidence="2">
    <name type="scientific">bioreactor metagenome</name>
    <dbReference type="NCBI Taxonomy" id="1076179"/>
    <lineage>
        <taxon>unclassified sequences</taxon>
        <taxon>metagenomes</taxon>
        <taxon>ecological metagenomes</taxon>
    </lineage>
</organism>
<dbReference type="AlphaFoldDB" id="A0A644Z5L4"/>
<accession>A0A644Z5L4</accession>
<evidence type="ECO:0000259" key="1">
    <source>
        <dbReference type="Pfam" id="PF00534"/>
    </source>
</evidence>
<sequence length="91" mass="10444">MLSHSENFGNVVIESLSQGTPVVTSHGTPWAVLEEFGAGYWIDNNVENISNYIEKIMNLSEADYYKLRENAKKLSKTFDVYSNIDKWLRIL</sequence>
<dbReference type="Gene3D" id="3.40.50.2000">
    <property type="entry name" value="Glycogen Phosphorylase B"/>
    <property type="match status" value="1"/>
</dbReference>
<dbReference type="Pfam" id="PF00534">
    <property type="entry name" value="Glycos_transf_1"/>
    <property type="match status" value="1"/>
</dbReference>
<evidence type="ECO:0000313" key="2">
    <source>
        <dbReference type="EMBL" id="MPM34023.1"/>
    </source>
</evidence>
<dbReference type="SUPFAM" id="SSF53756">
    <property type="entry name" value="UDP-Glycosyltransferase/glycogen phosphorylase"/>
    <property type="match status" value="1"/>
</dbReference>
<comment type="caution">
    <text evidence="2">The sequence shown here is derived from an EMBL/GenBank/DDBJ whole genome shotgun (WGS) entry which is preliminary data.</text>
</comment>